<reference evidence="5 6" key="1">
    <citation type="submission" date="2020-05" db="EMBL/GenBank/DDBJ databases">
        <title>Complete genome sequencing of Campylobacter and Arcobacter type strains.</title>
        <authorList>
            <person name="Miller W.G."/>
            <person name="Yee E."/>
        </authorList>
    </citation>
    <scope>NUCLEOTIDE SEQUENCE [LARGE SCALE GENOMIC DNA]</scope>
    <source>
        <strain evidence="5 6">LMG 25694</strain>
    </source>
</reference>
<dbReference type="PANTHER" id="PTHR43272:SF32">
    <property type="entry name" value="AMP-DEPENDENT SYNTHETASE_LIGASE DOMAIN-CONTAINING PROTEIN"/>
    <property type="match status" value="1"/>
</dbReference>
<evidence type="ECO:0000256" key="2">
    <source>
        <dbReference type="ARBA" id="ARBA00022832"/>
    </source>
</evidence>
<dbReference type="Gene3D" id="3.40.50.12780">
    <property type="entry name" value="N-terminal domain of ligase-like"/>
    <property type="match status" value="1"/>
</dbReference>
<dbReference type="InterPro" id="IPR042099">
    <property type="entry name" value="ANL_N_sf"/>
</dbReference>
<dbReference type="Pfam" id="PF00501">
    <property type="entry name" value="AMP-binding"/>
    <property type="match status" value="1"/>
</dbReference>
<dbReference type="Pfam" id="PF23562">
    <property type="entry name" value="AMP-binding_C_3"/>
    <property type="match status" value="1"/>
</dbReference>
<dbReference type="PANTHER" id="PTHR43272">
    <property type="entry name" value="LONG-CHAIN-FATTY-ACID--COA LIGASE"/>
    <property type="match status" value="1"/>
</dbReference>
<dbReference type="InterPro" id="IPR000873">
    <property type="entry name" value="AMP-dep_synth/lig_dom"/>
</dbReference>
<evidence type="ECO:0000259" key="4">
    <source>
        <dbReference type="Pfam" id="PF00501"/>
    </source>
</evidence>
<protein>
    <submittedName>
        <fullName evidence="5">Long-chain acyl-CoA synthetase</fullName>
    </submittedName>
</protein>
<proteinExistence type="predicted"/>
<dbReference type="KEGG" id="adz:ADFLV_1958"/>
<gene>
    <name evidence="5" type="primary">fadD</name>
    <name evidence="5" type="ORF">ADFLV_1958</name>
</gene>
<keyword evidence="2" id="KW-0276">Fatty acid metabolism</keyword>
<dbReference type="AlphaFoldDB" id="A0AAE7E7T4"/>
<evidence type="ECO:0000256" key="3">
    <source>
        <dbReference type="ARBA" id="ARBA00023098"/>
    </source>
</evidence>
<evidence type="ECO:0000313" key="6">
    <source>
        <dbReference type="Proteomes" id="UP000503313"/>
    </source>
</evidence>
<keyword evidence="3" id="KW-0443">Lipid metabolism</keyword>
<dbReference type="GO" id="GO:0016020">
    <property type="term" value="C:membrane"/>
    <property type="evidence" value="ECO:0007669"/>
    <property type="project" value="TreeGrafter"/>
</dbReference>
<dbReference type="RefSeq" id="WP_129011353.1">
    <property type="nucleotide sequence ID" value="NZ_CP053835.1"/>
</dbReference>
<keyword evidence="6" id="KW-1185">Reference proteome</keyword>
<evidence type="ECO:0000313" key="5">
    <source>
        <dbReference type="EMBL" id="QKF77974.1"/>
    </source>
</evidence>
<evidence type="ECO:0000256" key="1">
    <source>
        <dbReference type="ARBA" id="ARBA00022598"/>
    </source>
</evidence>
<dbReference type="Proteomes" id="UP000503313">
    <property type="component" value="Chromosome"/>
</dbReference>
<dbReference type="CDD" id="cd05907">
    <property type="entry name" value="VL_LC_FACS_like"/>
    <property type="match status" value="1"/>
</dbReference>
<sequence>MENYNFKTYNELFTHICNLDNEYFLNYLSNGTYKNISTTTFKNKVICLSLALKDMGIQKGDTVGIFASSSPFWLIFDFAIHEVGAISVPIFANISTENLNYEINDSAMKYMFIDSLERLKDIEEKNSHLTFITHNFCIKEPNFYNYDEILVIGQQICDSKGFIPHKAEEDEIFSIIYTSGNTGTPKGVMLTHKNIVSQLQDINKLIDLPQSEVALSLLPLAHIFERTVMSYYLSRGISIYFVDDILNVANLMKVVKPTIMTVVPRLLEKIFNKIKTQILEKPFFSKIIASLAFSYSLKENLDKSSLLFKIYDKLVYSKFREIFGSRVQKLVSGGAPLSKEIAQFFVNIGVPVYQGYGLTEFSPVISTNYPSANKVGSCGKVIPSAKIKIAQNKELLVSGSSLMKGYLNQEELTAKTIDKDGWLHTGDIAYLDEEGYLFITSRLKEIFKTSTGEYVNAVAIEQKLSKDRYIEFAVVISENKKFTTALLFVDKEKYQLAKKINNNLTIEEYYKQPEILDNISKHISNINKDLNQWEKIVDFRIITNDISIESGELTPSMKIARSKIEQKYASFINSMYEEQK</sequence>
<accession>A0AAE7E7T4</accession>
<organism evidence="5 6">
    <name type="scientific">Arcobacter defluvii</name>
    <dbReference type="NCBI Taxonomy" id="873191"/>
    <lineage>
        <taxon>Bacteria</taxon>
        <taxon>Pseudomonadati</taxon>
        <taxon>Campylobacterota</taxon>
        <taxon>Epsilonproteobacteria</taxon>
        <taxon>Campylobacterales</taxon>
        <taxon>Arcobacteraceae</taxon>
        <taxon>Arcobacter</taxon>
    </lineage>
</organism>
<name>A0AAE7E7T4_9BACT</name>
<dbReference type="GO" id="GO:0004467">
    <property type="term" value="F:long-chain fatty acid-CoA ligase activity"/>
    <property type="evidence" value="ECO:0007669"/>
    <property type="project" value="TreeGrafter"/>
</dbReference>
<feature type="domain" description="AMP-dependent synthetase/ligase" evidence="4">
    <location>
        <begin position="31"/>
        <end position="407"/>
    </location>
</feature>
<dbReference type="SUPFAM" id="SSF56801">
    <property type="entry name" value="Acetyl-CoA synthetase-like"/>
    <property type="match status" value="1"/>
</dbReference>
<dbReference type="EMBL" id="CP053835">
    <property type="protein sequence ID" value="QKF77974.1"/>
    <property type="molecule type" value="Genomic_DNA"/>
</dbReference>
<keyword evidence="1" id="KW-0436">Ligase</keyword>